<feature type="compositionally biased region" description="Low complexity" evidence="20">
    <location>
        <begin position="154"/>
        <end position="169"/>
    </location>
</feature>
<dbReference type="GO" id="GO:0030198">
    <property type="term" value="P:extracellular matrix organization"/>
    <property type="evidence" value="ECO:0007669"/>
    <property type="project" value="InterPro"/>
</dbReference>
<dbReference type="Pfam" id="PF00090">
    <property type="entry name" value="TSP_1"/>
    <property type="match status" value="1"/>
</dbReference>
<feature type="region of interest" description="Disordered" evidence="20">
    <location>
        <begin position="153"/>
        <end position="181"/>
    </location>
</feature>
<keyword evidence="14 18" id="KW-1015">Disulfide bond</keyword>
<evidence type="ECO:0000256" key="10">
    <source>
        <dbReference type="ARBA" id="ARBA00022801"/>
    </source>
</evidence>
<dbReference type="Pfam" id="PF01562">
    <property type="entry name" value="Pep_M12B_propep"/>
    <property type="match status" value="1"/>
</dbReference>
<feature type="disulfide bond" evidence="18">
    <location>
        <begin position="546"/>
        <end position="558"/>
    </location>
</feature>
<comment type="caution">
    <text evidence="19">Lacks conserved residue(s) required for the propagation of feature annotation.</text>
</comment>
<evidence type="ECO:0000256" key="8">
    <source>
        <dbReference type="ARBA" id="ARBA00022729"/>
    </source>
</evidence>
<feature type="disulfide bond" evidence="18">
    <location>
        <begin position="455"/>
        <end position="480"/>
    </location>
</feature>
<dbReference type="SUPFAM" id="SSF82895">
    <property type="entry name" value="TSP-1 type 1 repeat"/>
    <property type="match status" value="3"/>
</dbReference>
<keyword evidence="8 21" id="KW-0732">Signal</keyword>
<dbReference type="GO" id="GO:0008201">
    <property type="term" value="F:heparin binding"/>
    <property type="evidence" value="ECO:0007669"/>
    <property type="project" value="UniProtKB-KW"/>
</dbReference>
<proteinExistence type="predicted"/>
<evidence type="ECO:0000256" key="20">
    <source>
        <dbReference type="SAM" id="MobiDB-lite"/>
    </source>
</evidence>
<comment type="subcellular location">
    <subcellularLocation>
        <location evidence="1">Secreted</location>
        <location evidence="1">Extracellular space</location>
        <location evidence="1">Extracellular matrix</location>
    </subcellularLocation>
</comment>
<evidence type="ECO:0000256" key="7">
    <source>
        <dbReference type="ARBA" id="ARBA00022723"/>
    </source>
</evidence>
<feature type="binding site" evidence="17">
    <location>
        <position position="189"/>
    </location>
    <ligand>
        <name>Ca(2+)</name>
        <dbReference type="ChEBI" id="CHEBI:29108"/>
        <label>1</label>
    </ligand>
</feature>
<evidence type="ECO:0000256" key="17">
    <source>
        <dbReference type="PIRSR" id="PIRSR613273-2"/>
    </source>
</evidence>
<sequence length="975" mass="106252">MGRRALLGGRAPLHLHLLLLCHAWALPPPPPARDAQPVLPARLPAPSGQLALRLAAFGRAVVLRLRPDTAFLAPRLRLQRLGGRRPPAPPRRGCFYSGSVEGSPGGPAVLSSCGAGGLRAAFLLDGAAYELQPLGPAGPGPAWRRLHRLRRRSAPPGARSAPPGARPARAAPPPPRRAPRFVSQPRYVETLLVADESMVRFYGEEVENHMLTLMSMAAHIYKHPSLRNSISLVVVKVLVVEEAAAGPEVSDNGGLTLRNFCNWQQKFNPPSDRHPEHYDTAILLTRQDFCGHQSCDTLGVADTGTMCDRNKSCSVIEDEGLQAAYTLAHELGNTSLPKEKSASSSPAAGRGHVLSMLHDDSKSCERLFGPLGEHHVMAPLFIHLNKTQPWSPCSAMYLTEFLDGGHVVSSPESSMSSLTLEPCPGDCLLDAPAKPMSLPAELPGQRALYSLDQQCQQIFGKDFQHCPNTTEEDICAQLWCRMGSGEPLCHTKNGSLPWADGTPCKAEGLCWDGRCAALDGGWGPWSSWGSCSRSCGGGIQFSHRHCDSPRPQHGGSYCQGQRTKYQSCHTQECPPDGKSFREQQCEKYNSYNFTDLEGNHLEWVPKYAGVSPRDRCKLFCRARGRSEFKVFEAKVIDGTLCGPETLSICVHGQCIKAGCDHVIGSSKKLDKCGVCGGNGSTCRKISGSLNRSKYGYNDIVTIPAGATNIDIKQRSHRGVRHDGNYLALKTLEGKYLLNGDFAISAMEQDILIKGTILKYSGSMTTLERLQSFRQLPEPLTVQLLTIASELFPPKVKYTFFIPKDVPFSKQKGKEKKSVNVIRPMLTSQWVLGDWSECSKTCGSGWQRRTVDCRDVEGQTSSACNRSLKPEDIKPCGDMPCPLWRLGPWSPCSQTCGEGVRTRNASCIDYTGKLARATTSHHGLCAEAVLSHAGLLRVQGATGFHHTGAGQQGCQTNGRSPVVRPHRIDVYLRGEN</sequence>
<dbReference type="Pfam" id="PF17771">
    <property type="entry name" value="ADAMTS_CR_2"/>
    <property type="match status" value="1"/>
</dbReference>
<dbReference type="PANTHER" id="PTHR13723">
    <property type="entry name" value="ADAMTS A DISINTEGRIN AND METALLOPROTEASE WITH THROMBOSPONDIN MOTIFS PROTEASE"/>
    <property type="match status" value="1"/>
</dbReference>
<dbReference type="Pfam" id="PF19030">
    <property type="entry name" value="TSP1_ADAMTS"/>
    <property type="match status" value="2"/>
</dbReference>
<dbReference type="InterPro" id="IPR050439">
    <property type="entry name" value="ADAMTS_ADAMTS-like"/>
</dbReference>
<dbReference type="InterPro" id="IPR013277">
    <property type="entry name" value="Pept_M12B_ADAM-TS8"/>
</dbReference>
<dbReference type="OrthoDB" id="412680at2759"/>
<evidence type="ECO:0000256" key="18">
    <source>
        <dbReference type="PIRSR" id="PIRSR613273-3"/>
    </source>
</evidence>
<dbReference type="InterPro" id="IPR041645">
    <property type="entry name" value="ADAMTS_CR_2"/>
</dbReference>
<dbReference type="FunFam" id="2.20.100.10:FF:000048">
    <property type="entry name" value="ADAM metallopeptidase with thrombospondin type 1 motif 8"/>
    <property type="match status" value="1"/>
</dbReference>
<evidence type="ECO:0000256" key="14">
    <source>
        <dbReference type="ARBA" id="ARBA00023157"/>
    </source>
</evidence>
<reference evidence="24" key="3">
    <citation type="submission" date="2022-01" db="EMBL/GenBank/DDBJ databases">
        <authorList>
            <person name="Rubenstein D.R."/>
        </authorList>
    </citation>
    <scope>NUCLEOTIDE SEQUENCE</scope>
    <source>
        <strain evidence="24">SS15</strain>
        <tissue evidence="24">Liver</tissue>
    </source>
</reference>
<feature type="binding site" evidence="17">
    <location>
        <position position="427"/>
    </location>
    <ligand>
        <name>Ca(2+)</name>
        <dbReference type="ChEBI" id="CHEBI:29108"/>
        <label>1</label>
    </ligand>
</feature>
<keyword evidence="13" id="KW-0865">Zymogen</keyword>
<keyword evidence="10" id="KW-0378">Hydrolase</keyword>
<dbReference type="Gene3D" id="3.40.1620.60">
    <property type="match status" value="2"/>
</dbReference>
<feature type="binding site" evidence="17">
    <location>
        <position position="430"/>
    </location>
    <ligand>
        <name>Ca(2+)</name>
        <dbReference type="ChEBI" id="CHEBI:29108"/>
        <label>2</label>
    </ligand>
</feature>
<dbReference type="Pfam" id="PF19236">
    <property type="entry name" value="ADAMTS_CR_3"/>
    <property type="match status" value="1"/>
</dbReference>
<evidence type="ECO:0000313" key="23">
    <source>
        <dbReference type="EMBL" id="KAG0120350.1"/>
    </source>
</evidence>
<evidence type="ECO:0000313" key="25">
    <source>
        <dbReference type="Proteomes" id="UP000618051"/>
    </source>
</evidence>
<dbReference type="InterPro" id="IPR000884">
    <property type="entry name" value="TSP1_rpt"/>
</dbReference>
<reference evidence="23" key="1">
    <citation type="submission" date="2020-10" db="EMBL/GenBank/DDBJ databases">
        <title>Feather gene expression reveals the developmental basis of iridescence in African starlings.</title>
        <authorList>
            <person name="Rubenstein D.R."/>
        </authorList>
    </citation>
    <scope>NUCLEOTIDE SEQUENCE</scope>
    <source>
        <strain evidence="23">SS15</strain>
        <tissue evidence="23">Liver</tissue>
    </source>
</reference>
<evidence type="ECO:0000256" key="9">
    <source>
        <dbReference type="ARBA" id="ARBA00022737"/>
    </source>
</evidence>
<dbReference type="GO" id="GO:0008270">
    <property type="term" value="F:zinc ion binding"/>
    <property type="evidence" value="ECO:0007669"/>
    <property type="project" value="InterPro"/>
</dbReference>
<keyword evidence="17" id="KW-0106">Calcium</keyword>
<accession>A0A835NUA3</accession>
<feature type="binding site" evidence="17">
    <location>
        <position position="352"/>
    </location>
    <ligand>
        <name>Zn(2+)</name>
        <dbReference type="ChEBI" id="CHEBI:29105"/>
        <note>catalytic</note>
    </ligand>
</feature>
<feature type="domain" description="Peptidase M12B" evidence="22">
    <location>
        <begin position="186"/>
        <end position="402"/>
    </location>
</feature>
<evidence type="ECO:0000256" key="2">
    <source>
        <dbReference type="ARBA" id="ARBA00022525"/>
    </source>
</evidence>
<feature type="disulfide bond" evidence="18">
    <location>
        <begin position="364"/>
        <end position="393"/>
    </location>
</feature>
<name>A0A835NUA3_9PASS</name>
<dbReference type="GO" id="GO:0006508">
    <property type="term" value="P:proteolysis"/>
    <property type="evidence" value="ECO:0007669"/>
    <property type="project" value="UniProtKB-KW"/>
</dbReference>
<keyword evidence="12" id="KW-0482">Metalloprotease</keyword>
<dbReference type="Gene3D" id="2.60.120.830">
    <property type="match status" value="1"/>
</dbReference>
<evidence type="ECO:0000256" key="3">
    <source>
        <dbReference type="ARBA" id="ARBA00022530"/>
    </source>
</evidence>
<dbReference type="Gene3D" id="2.20.100.10">
    <property type="entry name" value="Thrombospondin type-1 (TSP1) repeat"/>
    <property type="match status" value="3"/>
</dbReference>
<dbReference type="InterPro" id="IPR024079">
    <property type="entry name" value="MetalloPept_cat_dom_sf"/>
</dbReference>
<dbReference type="PROSITE" id="PS50092">
    <property type="entry name" value="TSP1"/>
    <property type="match status" value="3"/>
</dbReference>
<dbReference type="SUPFAM" id="SSF55486">
    <property type="entry name" value="Metalloproteases ('zincins'), catalytic domain"/>
    <property type="match status" value="1"/>
</dbReference>
<keyword evidence="6" id="KW-0165">Cleavage on pair of basic residues</keyword>
<evidence type="ECO:0000313" key="24">
    <source>
        <dbReference type="EMBL" id="KAI1230795.1"/>
    </source>
</evidence>
<dbReference type="GO" id="GO:0004222">
    <property type="term" value="F:metalloendopeptidase activity"/>
    <property type="evidence" value="ECO:0007669"/>
    <property type="project" value="InterPro"/>
</dbReference>
<dbReference type="Gene3D" id="3.40.390.10">
    <property type="entry name" value="Collagenase (Catalytic Domain)"/>
    <property type="match status" value="1"/>
</dbReference>
<protein>
    <recommendedName>
        <fullName evidence="22">Peptidase M12B domain-containing protein</fullName>
    </recommendedName>
</protein>
<dbReference type="AlphaFoldDB" id="A0A835NUA3"/>
<keyword evidence="4" id="KW-0645">Protease</keyword>
<evidence type="ECO:0000256" key="4">
    <source>
        <dbReference type="ARBA" id="ARBA00022670"/>
    </source>
</evidence>
<evidence type="ECO:0000256" key="13">
    <source>
        <dbReference type="ARBA" id="ARBA00023145"/>
    </source>
</evidence>
<gene>
    <name evidence="24" type="ORF">IHE44_0008676</name>
    <name evidence="23" type="ORF">IHE44_012727</name>
</gene>
<evidence type="ECO:0000256" key="15">
    <source>
        <dbReference type="ARBA" id="ARBA00023180"/>
    </source>
</evidence>
<feature type="active site" evidence="16">
    <location>
        <position position="330"/>
    </location>
</feature>
<feature type="disulfide bond" evidence="18">
    <location>
        <begin position="290"/>
        <end position="295"/>
    </location>
</feature>
<feature type="disulfide bond" evidence="18">
    <location>
        <begin position="535"/>
        <end position="573"/>
    </location>
</feature>
<dbReference type="InterPro" id="IPR036383">
    <property type="entry name" value="TSP1_rpt_sf"/>
</dbReference>
<dbReference type="PROSITE" id="PS50215">
    <property type="entry name" value="ADAM_MEPRO"/>
    <property type="match status" value="1"/>
</dbReference>
<comment type="caution">
    <text evidence="23">The sequence shown here is derived from an EMBL/GenBank/DDBJ whole genome shotgun (WGS) entry which is preliminary data.</text>
</comment>
<feature type="chain" id="PRO_5032673219" description="Peptidase M12B domain-containing protein" evidence="21">
    <location>
        <begin position="26"/>
        <end position="975"/>
    </location>
</feature>
<keyword evidence="2" id="KW-0964">Secreted</keyword>
<keyword evidence="3" id="KW-0272">Extracellular matrix</keyword>
<dbReference type="InterPro" id="IPR045371">
    <property type="entry name" value="ADAMTS_CR_3"/>
</dbReference>
<evidence type="ECO:0000256" key="6">
    <source>
        <dbReference type="ARBA" id="ARBA00022685"/>
    </source>
</evidence>
<dbReference type="InterPro" id="IPR002870">
    <property type="entry name" value="Peptidase_M12B_N"/>
</dbReference>
<evidence type="ECO:0000256" key="11">
    <source>
        <dbReference type="ARBA" id="ARBA00022833"/>
    </source>
</evidence>
<organism evidence="23">
    <name type="scientific">Lamprotornis superbus</name>
    <dbReference type="NCBI Taxonomy" id="245042"/>
    <lineage>
        <taxon>Eukaryota</taxon>
        <taxon>Metazoa</taxon>
        <taxon>Chordata</taxon>
        <taxon>Craniata</taxon>
        <taxon>Vertebrata</taxon>
        <taxon>Euteleostomi</taxon>
        <taxon>Archelosauria</taxon>
        <taxon>Archosauria</taxon>
        <taxon>Dinosauria</taxon>
        <taxon>Saurischia</taxon>
        <taxon>Theropoda</taxon>
        <taxon>Coelurosauria</taxon>
        <taxon>Aves</taxon>
        <taxon>Neognathae</taxon>
        <taxon>Neoaves</taxon>
        <taxon>Telluraves</taxon>
        <taxon>Australaves</taxon>
        <taxon>Passeriformes</taxon>
        <taxon>Sturnidae</taxon>
        <taxon>Lamprotornis</taxon>
    </lineage>
</organism>
<dbReference type="InterPro" id="IPR013273">
    <property type="entry name" value="ADAMTS/ADAMTS-like"/>
</dbReference>
<dbReference type="CDD" id="cd04273">
    <property type="entry name" value="ZnMc_ADAMTS_like"/>
    <property type="match status" value="1"/>
</dbReference>
<evidence type="ECO:0000256" key="16">
    <source>
        <dbReference type="PIRSR" id="PIRSR613273-1"/>
    </source>
</evidence>
<feature type="disulfide bond" evidence="18">
    <location>
        <begin position="307"/>
        <end position="427"/>
    </location>
</feature>
<feature type="disulfide bond" evidence="18">
    <location>
        <begin position="261"/>
        <end position="313"/>
    </location>
</feature>
<dbReference type="Proteomes" id="UP000618051">
    <property type="component" value="Unassembled WGS sequence"/>
</dbReference>
<keyword evidence="11 17" id="KW-0862">Zinc</keyword>
<keyword evidence="5" id="KW-0358">Heparin-binding</keyword>
<evidence type="ECO:0000259" key="22">
    <source>
        <dbReference type="PROSITE" id="PS50215"/>
    </source>
</evidence>
<feature type="disulfide bond" evidence="18">
    <location>
        <begin position="504"/>
        <end position="515"/>
    </location>
</feature>
<keyword evidence="7 17" id="KW-0479">Metal-binding</keyword>
<evidence type="ECO:0000256" key="12">
    <source>
        <dbReference type="ARBA" id="ARBA00023049"/>
    </source>
</evidence>
<dbReference type="SMART" id="SM00209">
    <property type="entry name" value="TSP1"/>
    <property type="match status" value="3"/>
</dbReference>
<feature type="binding site" evidence="17">
    <location>
        <position position="272"/>
    </location>
    <ligand>
        <name>Ca(2+)</name>
        <dbReference type="ChEBI" id="CHEBI:29108"/>
        <label>1</label>
    </ligand>
</feature>
<feature type="binding site" evidence="17">
    <location>
        <position position="430"/>
    </location>
    <ligand>
        <name>Ca(2+)</name>
        <dbReference type="ChEBI" id="CHEBI:29108"/>
        <label>1</label>
    </ligand>
</feature>
<feature type="binding site" evidence="17">
    <location>
        <position position="279"/>
    </location>
    <ligand>
        <name>Ca(2+)</name>
        <dbReference type="ChEBI" id="CHEBI:29108"/>
        <label>1</label>
    </ligand>
</feature>
<dbReference type="EMBL" id="JADDUC010000064">
    <property type="protein sequence ID" value="KAG0120350.1"/>
    <property type="molecule type" value="Genomic_DNA"/>
</dbReference>
<dbReference type="PRINTS" id="PR01857">
    <property type="entry name" value="ADAMTSFAMILY"/>
</dbReference>
<feature type="disulfide bond" evidence="18">
    <location>
        <begin position="475"/>
        <end position="510"/>
    </location>
</feature>
<feature type="non-terminal residue" evidence="23">
    <location>
        <position position="975"/>
    </location>
</feature>
<dbReference type="EMBL" id="JADDUC020000029">
    <property type="protein sequence ID" value="KAI1230795.1"/>
    <property type="molecule type" value="Genomic_DNA"/>
</dbReference>
<comment type="cofactor">
    <cofactor evidence="17">
        <name>Zn(2+)</name>
        <dbReference type="ChEBI" id="CHEBI:29105"/>
    </cofactor>
    <text evidence="17">Binds 1 zinc ion per subunit.</text>
</comment>
<feature type="disulfide bond" evidence="18">
    <location>
        <begin position="531"/>
        <end position="568"/>
    </location>
</feature>
<dbReference type="GO" id="GO:0031012">
    <property type="term" value="C:extracellular matrix"/>
    <property type="evidence" value="ECO:0007669"/>
    <property type="project" value="TreeGrafter"/>
</dbReference>
<keyword evidence="15" id="KW-0325">Glycoprotein</keyword>
<dbReference type="FunFam" id="2.20.100.10:FF:000006">
    <property type="entry name" value="A disintegrin and metalloproteinase with thrombospondin motifs 1"/>
    <property type="match status" value="1"/>
</dbReference>
<dbReference type="Pfam" id="PF05986">
    <property type="entry name" value="ADAMTS_spacer1"/>
    <property type="match status" value="1"/>
</dbReference>
<dbReference type="Pfam" id="PF01421">
    <property type="entry name" value="Reprolysin"/>
    <property type="match status" value="1"/>
</dbReference>
<dbReference type="PANTHER" id="PTHR13723:SF41">
    <property type="entry name" value="A DISINTEGRIN AND METALLOPROTEINASE WITH THROMBOSPONDIN MOTIFS 8"/>
    <property type="match status" value="1"/>
</dbReference>
<reference evidence="24 25" key="2">
    <citation type="journal article" date="2021" name="J. Hered.">
        <title>Feather Gene Expression Elucidates the Developmental Basis of Plumage Iridescence in African Starlings.</title>
        <authorList>
            <person name="Rubenstein D.R."/>
            <person name="Corvelo A."/>
            <person name="MacManes M.D."/>
            <person name="Maia R."/>
            <person name="Narzisi G."/>
            <person name="Rousaki A."/>
            <person name="Vandenabeele P."/>
            <person name="Shawkey M.D."/>
            <person name="Solomon J."/>
        </authorList>
    </citation>
    <scope>NUCLEOTIDE SEQUENCE [LARGE SCALE GENOMIC DNA]</scope>
    <source>
        <strain evidence="24">SS15</strain>
    </source>
</reference>
<evidence type="ECO:0000256" key="19">
    <source>
        <dbReference type="PROSITE-ProRule" id="PRU00276"/>
    </source>
</evidence>
<feature type="signal peptide" evidence="21">
    <location>
        <begin position="1"/>
        <end position="25"/>
    </location>
</feature>
<feature type="binding site" evidence="17">
    <location>
        <position position="189"/>
    </location>
    <ligand>
        <name>Ca(2+)</name>
        <dbReference type="ChEBI" id="CHEBI:29108"/>
        <label>2</label>
    </ligand>
</feature>
<dbReference type="FunFam" id="2.60.120.830:FF:000001">
    <property type="entry name" value="A disintegrin and metalloproteinase with thrombospondin motifs 1"/>
    <property type="match status" value="1"/>
</dbReference>
<feature type="binding site" evidence="17">
    <location>
        <position position="358"/>
    </location>
    <ligand>
        <name>Zn(2+)</name>
        <dbReference type="ChEBI" id="CHEBI:29105"/>
        <note>catalytic</note>
    </ligand>
</feature>
<evidence type="ECO:0000256" key="1">
    <source>
        <dbReference type="ARBA" id="ARBA00004498"/>
    </source>
</evidence>
<feature type="binding site" evidence="17">
    <location>
        <position position="329"/>
    </location>
    <ligand>
        <name>Zn(2+)</name>
        <dbReference type="ChEBI" id="CHEBI:29105"/>
        <note>catalytic</note>
    </ligand>
</feature>
<feature type="binding site" evidence="17">
    <location>
        <position position="272"/>
    </location>
    <ligand>
        <name>Ca(2+)</name>
        <dbReference type="ChEBI" id="CHEBI:29108"/>
        <label>2</label>
    </ligand>
</feature>
<feature type="disulfide bond" evidence="18">
    <location>
        <begin position="466"/>
        <end position="489"/>
    </location>
</feature>
<dbReference type="InterPro" id="IPR010294">
    <property type="entry name" value="ADAMTS_spacer1"/>
</dbReference>
<evidence type="ECO:0000256" key="21">
    <source>
        <dbReference type="SAM" id="SignalP"/>
    </source>
</evidence>
<keyword evidence="25" id="KW-1185">Reference proteome</keyword>
<evidence type="ECO:0000256" key="5">
    <source>
        <dbReference type="ARBA" id="ARBA00022674"/>
    </source>
</evidence>
<dbReference type="PRINTS" id="PR01861">
    <property type="entry name" value="ADAMTS8"/>
</dbReference>
<dbReference type="InterPro" id="IPR001590">
    <property type="entry name" value="Peptidase_M12B"/>
</dbReference>
<keyword evidence="9" id="KW-0677">Repeat</keyword>